<dbReference type="EMBL" id="JAJEQC010000006">
    <property type="protein sequence ID" value="MCC2136816.1"/>
    <property type="molecule type" value="Genomic_DNA"/>
</dbReference>
<dbReference type="SUPFAM" id="SSF55144">
    <property type="entry name" value="LigT-like"/>
    <property type="match status" value="1"/>
</dbReference>
<organism evidence="1 2">
    <name type="scientific">Hominenteromicrobium mulieris</name>
    <dbReference type="NCBI Taxonomy" id="2885357"/>
    <lineage>
        <taxon>Bacteria</taxon>
        <taxon>Bacillati</taxon>
        <taxon>Bacillota</taxon>
        <taxon>Clostridia</taxon>
        <taxon>Eubacteriales</taxon>
        <taxon>Oscillospiraceae</taxon>
        <taxon>Hominenteromicrobium</taxon>
    </lineage>
</organism>
<dbReference type="InterPro" id="IPR009097">
    <property type="entry name" value="Cyclic_Pdiesterase"/>
</dbReference>
<keyword evidence="2" id="KW-1185">Reference proteome</keyword>
<accession>A0AAE3DFT4</accession>
<reference evidence="1" key="1">
    <citation type="submission" date="2021-10" db="EMBL/GenBank/DDBJ databases">
        <title>Anaerobic single-cell dispensing facilitates the cultivation of human gut bacteria.</title>
        <authorList>
            <person name="Afrizal A."/>
        </authorList>
    </citation>
    <scope>NUCLEOTIDE SEQUENCE</scope>
    <source>
        <strain evidence="1">CLA-AA-H250</strain>
    </source>
</reference>
<proteinExistence type="predicted"/>
<comment type="caution">
    <text evidence="1">The sequence shown here is derived from an EMBL/GenBank/DDBJ whole genome shotgun (WGS) entry which is preliminary data.</text>
</comment>
<dbReference type="Proteomes" id="UP001199424">
    <property type="component" value="Unassembled WGS sequence"/>
</dbReference>
<name>A0AAE3DFT4_9FIRM</name>
<evidence type="ECO:0008006" key="3">
    <source>
        <dbReference type="Google" id="ProtNLM"/>
    </source>
</evidence>
<gene>
    <name evidence="1" type="ORF">LKD31_07275</name>
</gene>
<sequence>MNRYVVLARFDKNTEEKLIALRREMTNAGYASSEWPPHITLAAYEDLDAEALCDWTGKFVREHTRQKLAFGSVSLLPPYATHRETAVLCLNPVHAKPFVDFYYAFHEKYESFCKGIGSFSAVSEDKPVIHCTLSVVRITELQDALELVFQNDVFTQAEVTALEIYTYPMRLIKRFDLTRA</sequence>
<dbReference type="RefSeq" id="WP_308449183.1">
    <property type="nucleotide sequence ID" value="NZ_JAJEQC010000006.1"/>
</dbReference>
<dbReference type="AlphaFoldDB" id="A0AAE3DFT4"/>
<evidence type="ECO:0000313" key="1">
    <source>
        <dbReference type="EMBL" id="MCC2136816.1"/>
    </source>
</evidence>
<dbReference type="Gene3D" id="3.90.1140.10">
    <property type="entry name" value="Cyclic phosphodiesterase"/>
    <property type="match status" value="1"/>
</dbReference>
<protein>
    <recommendedName>
        <fullName evidence="3">2'-5' RNA ligase family protein</fullName>
    </recommendedName>
</protein>
<evidence type="ECO:0000313" key="2">
    <source>
        <dbReference type="Proteomes" id="UP001199424"/>
    </source>
</evidence>